<feature type="region of interest" description="Disordered" evidence="1">
    <location>
        <begin position="1"/>
        <end position="34"/>
    </location>
</feature>
<sequence>MMRFRGETTSTKSHTSGDNRDGDETKPTGEVSACKKTERRRKRAIIWSWTWKLCVLNTFLFYTIFPVLVFFIPDFASQLIFLNYLKCPVFREYQAPEVYGLKGARNVYLPSTNEVQLGVWQMLPNSARTANDEEGEITAEFFDKALGDHRPVIMYCHGNSGSRANPHRVELYKLLTRIGFHVVAVDYRGYGDSSSHTTPDGIHDDVQTVYTWLRKRTGDSPFYIWGHSLGTGISTVFTSKICREDGCPTGLILEAPFNNLLDEVMRHPFGWAWNILPYSRGYFDQAFNSTAQYFQSDISIEHVTCPILILHAEDDWVVPHDLGKKLYDIALEKRPASAGPIKMISFGSEEGCGHKNIAFSTKLPSVLGDFVK</sequence>
<protein>
    <recommendedName>
        <fullName evidence="3">AB hydrolase-1 domain-containing protein</fullName>
    </recommendedName>
</protein>
<name>A0A7M7HLY0_STRPU</name>
<keyword evidence="2" id="KW-0812">Transmembrane</keyword>
<evidence type="ECO:0000256" key="2">
    <source>
        <dbReference type="SAM" id="Phobius"/>
    </source>
</evidence>
<dbReference type="KEGG" id="spu:100891460"/>
<organism evidence="4 5">
    <name type="scientific">Strongylocentrotus purpuratus</name>
    <name type="common">Purple sea urchin</name>
    <dbReference type="NCBI Taxonomy" id="7668"/>
    <lineage>
        <taxon>Eukaryota</taxon>
        <taxon>Metazoa</taxon>
        <taxon>Echinodermata</taxon>
        <taxon>Eleutherozoa</taxon>
        <taxon>Echinozoa</taxon>
        <taxon>Echinoidea</taxon>
        <taxon>Euechinoidea</taxon>
        <taxon>Echinacea</taxon>
        <taxon>Camarodonta</taxon>
        <taxon>Echinidea</taxon>
        <taxon>Strongylocentrotidae</taxon>
        <taxon>Strongylocentrotus</taxon>
    </lineage>
</organism>
<evidence type="ECO:0000256" key="1">
    <source>
        <dbReference type="SAM" id="MobiDB-lite"/>
    </source>
</evidence>
<dbReference type="AlphaFoldDB" id="A0A7M7HLY0"/>
<dbReference type="InterPro" id="IPR000073">
    <property type="entry name" value="AB_hydrolase_1"/>
</dbReference>
<reference evidence="5" key="1">
    <citation type="submission" date="2015-02" db="EMBL/GenBank/DDBJ databases">
        <title>Genome sequencing for Strongylocentrotus purpuratus.</title>
        <authorList>
            <person name="Murali S."/>
            <person name="Liu Y."/>
            <person name="Vee V."/>
            <person name="English A."/>
            <person name="Wang M."/>
            <person name="Skinner E."/>
            <person name="Han Y."/>
            <person name="Muzny D.M."/>
            <person name="Worley K.C."/>
            <person name="Gibbs R.A."/>
        </authorList>
    </citation>
    <scope>NUCLEOTIDE SEQUENCE</scope>
</reference>
<dbReference type="GO" id="GO:0005789">
    <property type="term" value="C:endoplasmic reticulum membrane"/>
    <property type="evidence" value="ECO:0000318"/>
    <property type="project" value="GO_Central"/>
</dbReference>
<dbReference type="GO" id="GO:0006660">
    <property type="term" value="P:phosphatidylserine catabolic process"/>
    <property type="evidence" value="ECO:0000318"/>
    <property type="project" value="GO_Central"/>
</dbReference>
<dbReference type="PANTHER" id="PTHR12277">
    <property type="entry name" value="ALPHA/BETA HYDROLASE DOMAIN-CONTAINING PROTEIN"/>
    <property type="match status" value="1"/>
</dbReference>
<evidence type="ECO:0000313" key="5">
    <source>
        <dbReference type="Proteomes" id="UP000007110"/>
    </source>
</evidence>
<keyword evidence="5" id="KW-1185">Reference proteome</keyword>
<dbReference type="SUPFAM" id="SSF53474">
    <property type="entry name" value="alpha/beta-Hydrolases"/>
    <property type="match status" value="1"/>
</dbReference>
<evidence type="ECO:0000313" key="4">
    <source>
        <dbReference type="EnsemblMetazoa" id="XP_011670006"/>
    </source>
</evidence>
<dbReference type="EnsemblMetazoa" id="XM_011671704">
    <property type="protein sequence ID" value="XP_011670006"/>
    <property type="gene ID" value="LOC100891460"/>
</dbReference>
<accession>A0A7M7HLY0</accession>
<dbReference type="PANTHER" id="PTHR12277:SF194">
    <property type="entry name" value="FI04476P"/>
    <property type="match status" value="1"/>
</dbReference>
<reference evidence="4" key="2">
    <citation type="submission" date="2021-01" db="UniProtKB">
        <authorList>
            <consortium name="EnsemblMetazoa"/>
        </authorList>
    </citation>
    <scope>IDENTIFICATION</scope>
</reference>
<dbReference type="OMA" id="WFKDLNV"/>
<feature type="compositionally biased region" description="Basic and acidic residues" evidence="1">
    <location>
        <begin position="15"/>
        <end position="27"/>
    </location>
</feature>
<keyword evidence="2" id="KW-0472">Membrane</keyword>
<dbReference type="InParanoid" id="A0A7M7HLY0"/>
<dbReference type="OrthoDB" id="10249433at2759"/>
<dbReference type="GO" id="GO:0047372">
    <property type="term" value="F:monoacylglycerol lipase activity"/>
    <property type="evidence" value="ECO:0000318"/>
    <property type="project" value="GO_Central"/>
</dbReference>
<dbReference type="FunCoup" id="A0A7M7HLY0">
    <property type="interactions" value="1033"/>
</dbReference>
<keyword evidence="2" id="KW-1133">Transmembrane helix</keyword>
<dbReference type="InterPro" id="IPR029058">
    <property type="entry name" value="AB_hydrolase_fold"/>
</dbReference>
<dbReference type="GO" id="GO:0052651">
    <property type="term" value="P:monoacylglycerol catabolic process"/>
    <property type="evidence" value="ECO:0000318"/>
    <property type="project" value="GO_Central"/>
</dbReference>
<dbReference type="Proteomes" id="UP000007110">
    <property type="component" value="Unassembled WGS sequence"/>
</dbReference>
<feature type="domain" description="AB hydrolase-1" evidence="3">
    <location>
        <begin position="151"/>
        <end position="241"/>
    </location>
</feature>
<dbReference type="GO" id="GO:0004622">
    <property type="term" value="F:phosphatidylcholine lysophospholipase activity"/>
    <property type="evidence" value="ECO:0000318"/>
    <property type="project" value="GO_Central"/>
</dbReference>
<dbReference type="GeneID" id="100891460"/>
<dbReference type="RefSeq" id="XP_011670006.2">
    <property type="nucleotide sequence ID" value="XM_011671704.2"/>
</dbReference>
<dbReference type="Gene3D" id="3.40.50.1820">
    <property type="entry name" value="alpha/beta hydrolase"/>
    <property type="match status" value="1"/>
</dbReference>
<dbReference type="Pfam" id="PF00561">
    <property type="entry name" value="Abhydrolase_1"/>
    <property type="match status" value="1"/>
</dbReference>
<feature type="transmembrane region" description="Helical" evidence="2">
    <location>
        <begin position="49"/>
        <end position="72"/>
    </location>
</feature>
<proteinExistence type="predicted"/>
<evidence type="ECO:0000259" key="3">
    <source>
        <dbReference type="Pfam" id="PF00561"/>
    </source>
</evidence>